<keyword evidence="11" id="KW-1185">Reference proteome</keyword>
<evidence type="ECO:0000256" key="6">
    <source>
        <dbReference type="ARBA" id="ARBA00022984"/>
    </source>
</evidence>
<evidence type="ECO:0000256" key="7">
    <source>
        <dbReference type="ARBA" id="ARBA00023306"/>
    </source>
</evidence>
<dbReference type="PANTHER" id="PTHR43445:SF5">
    <property type="entry name" value="UDP-N-ACETYLMURAMATE--L-ALANYL-GAMMA-D-GLUTAMYL-MESO-2,6-DIAMINOHEPTANDIOATE LIGASE"/>
    <property type="match status" value="1"/>
</dbReference>
<evidence type="ECO:0000313" key="11">
    <source>
        <dbReference type="Proteomes" id="UP001597389"/>
    </source>
</evidence>
<dbReference type="SUPFAM" id="SSF51984">
    <property type="entry name" value="MurCD N-terminal domain"/>
    <property type="match status" value="1"/>
</dbReference>
<dbReference type="Gene3D" id="3.40.50.720">
    <property type="entry name" value="NAD(P)-binding Rossmann-like Domain"/>
    <property type="match status" value="1"/>
</dbReference>
<dbReference type="SUPFAM" id="SSF53244">
    <property type="entry name" value="MurD-like peptide ligases, peptide-binding domain"/>
    <property type="match status" value="1"/>
</dbReference>
<gene>
    <name evidence="10" type="primary">mpl</name>
    <name evidence="10" type="ORF">ACFSW8_03230</name>
</gene>
<keyword evidence="8" id="KW-0961">Cell wall biogenesis/degradation</keyword>
<dbReference type="NCBIfam" id="TIGR01081">
    <property type="entry name" value="mpl"/>
    <property type="match status" value="1"/>
</dbReference>
<dbReference type="InterPro" id="IPR001763">
    <property type="entry name" value="Rhodanese-like_dom"/>
</dbReference>
<dbReference type="InterPro" id="IPR000713">
    <property type="entry name" value="Mur_ligase_N"/>
</dbReference>
<dbReference type="InterPro" id="IPR050061">
    <property type="entry name" value="MurCDEF_pg_biosynth"/>
</dbReference>
<comment type="caution">
    <text evidence="10">The sequence shown here is derived from an EMBL/GenBank/DDBJ whole genome shotgun (WGS) entry which is preliminary data.</text>
</comment>
<protein>
    <submittedName>
        <fullName evidence="10">UDP-N-acetylmuramate:L-alanyl-gamma-D-glutamyl-meso-diaminopimelate ligase</fullName>
        <ecNumber evidence="10">6.3.2.45</ecNumber>
    </submittedName>
</protein>
<dbReference type="InterPro" id="IPR013221">
    <property type="entry name" value="Mur_ligase_cen"/>
</dbReference>
<dbReference type="Proteomes" id="UP001597389">
    <property type="component" value="Unassembled WGS sequence"/>
</dbReference>
<reference evidence="11" key="1">
    <citation type="journal article" date="2019" name="Int. J. Syst. Evol. Microbiol.">
        <title>The Global Catalogue of Microorganisms (GCM) 10K type strain sequencing project: providing services to taxonomists for standard genome sequencing and annotation.</title>
        <authorList>
            <consortium name="The Broad Institute Genomics Platform"/>
            <consortium name="The Broad Institute Genome Sequencing Center for Infectious Disease"/>
            <person name="Wu L."/>
            <person name="Ma J."/>
        </authorList>
    </citation>
    <scope>NUCLEOTIDE SEQUENCE [LARGE SCALE GENOMIC DNA]</scope>
    <source>
        <strain evidence="11">CCUG 57942</strain>
    </source>
</reference>
<keyword evidence="7" id="KW-0131">Cell cycle</keyword>
<dbReference type="SUPFAM" id="SSF53623">
    <property type="entry name" value="MurD-like peptide ligases, catalytic domain"/>
    <property type="match status" value="1"/>
</dbReference>
<dbReference type="Gene3D" id="3.90.190.20">
    <property type="entry name" value="Mur ligase, C-terminal domain"/>
    <property type="match status" value="1"/>
</dbReference>
<dbReference type="InterPro" id="IPR005757">
    <property type="entry name" value="Mpl"/>
</dbReference>
<evidence type="ECO:0000256" key="2">
    <source>
        <dbReference type="ARBA" id="ARBA00022618"/>
    </source>
</evidence>
<dbReference type="Pfam" id="PF02875">
    <property type="entry name" value="Mur_ligase_C"/>
    <property type="match status" value="1"/>
</dbReference>
<dbReference type="PANTHER" id="PTHR43445">
    <property type="entry name" value="UDP-N-ACETYLMURAMATE--L-ALANINE LIGASE-RELATED"/>
    <property type="match status" value="1"/>
</dbReference>
<evidence type="ECO:0000259" key="9">
    <source>
        <dbReference type="PROSITE" id="PS50206"/>
    </source>
</evidence>
<evidence type="ECO:0000256" key="8">
    <source>
        <dbReference type="ARBA" id="ARBA00023316"/>
    </source>
</evidence>
<evidence type="ECO:0000256" key="4">
    <source>
        <dbReference type="ARBA" id="ARBA00022840"/>
    </source>
</evidence>
<name>A0ABW4Z7G3_9BACT</name>
<dbReference type="EC" id="6.3.2.45" evidence="10"/>
<feature type="domain" description="Rhodanese" evidence="9">
    <location>
        <begin position="95"/>
        <end position="155"/>
    </location>
</feature>
<dbReference type="RefSeq" id="WP_377090121.1">
    <property type="nucleotide sequence ID" value="NZ_JBHSJL010000014.1"/>
</dbReference>
<dbReference type="EMBL" id="JBHUJB010000015">
    <property type="protein sequence ID" value="MFD2157908.1"/>
    <property type="molecule type" value="Genomic_DNA"/>
</dbReference>
<dbReference type="Pfam" id="PF08245">
    <property type="entry name" value="Mur_ligase_M"/>
    <property type="match status" value="1"/>
</dbReference>
<evidence type="ECO:0000256" key="5">
    <source>
        <dbReference type="ARBA" id="ARBA00022960"/>
    </source>
</evidence>
<dbReference type="Gene3D" id="3.40.1190.10">
    <property type="entry name" value="Mur-like, catalytic domain"/>
    <property type="match status" value="1"/>
</dbReference>
<dbReference type="InterPro" id="IPR036565">
    <property type="entry name" value="Mur-like_cat_sf"/>
</dbReference>
<keyword evidence="2" id="KW-0132">Cell division</keyword>
<dbReference type="InterPro" id="IPR036615">
    <property type="entry name" value="Mur_ligase_C_dom_sf"/>
</dbReference>
<organism evidence="10 11">
    <name type="scientific">Rubritalea tangerina</name>
    <dbReference type="NCBI Taxonomy" id="430798"/>
    <lineage>
        <taxon>Bacteria</taxon>
        <taxon>Pseudomonadati</taxon>
        <taxon>Verrucomicrobiota</taxon>
        <taxon>Verrucomicrobiia</taxon>
        <taxon>Verrucomicrobiales</taxon>
        <taxon>Rubritaleaceae</taxon>
        <taxon>Rubritalea</taxon>
    </lineage>
</organism>
<accession>A0ABW4Z7G3</accession>
<dbReference type="PROSITE" id="PS50206">
    <property type="entry name" value="RHODANESE_3"/>
    <property type="match status" value="1"/>
</dbReference>
<dbReference type="GO" id="GO:0106418">
    <property type="term" value="F:UDP-N-acetylmuramate-L-alanyl-gamma-D-glutamyl-meso-2,6-diaminoheptanedioate ligase activity"/>
    <property type="evidence" value="ECO:0007669"/>
    <property type="project" value="UniProtKB-EC"/>
</dbReference>
<sequence>MSAKKNFHFVGVCGTAMGSVAAAMKERGYQITGSDQNVYPPMSTFLEEKGVEIRSGFAAEHIPEDTDVIVIGNAISRGNEEAEAALDRKLLYVSLPEVLKEHFLRGKRNLVVSGTHGKTTTSSMLAWLLESAGSNPSHMIGGIPTNLGQGARFTDSDFVVLEGDEYDTAFFDKRSKFLHYLPEVVVVNNIEFDHADIYNSLDEIKLTFRRLLNIVPRSGMAFVNGDDANCLEVADGSPAPVQTVGFATKCDVVIEDVSYEGEVSRFTLLGERYAIPMSGEFNVRNAAMAVCSALFVGFSAEVIRDGLMGFEGIARRQQLRGEVNGVKVVDDFAHHPTAIDLAIDALRQKYNPKDLWVVFEPRSNTTRRNIFQKELAQALSRADKAVVAGVPNPEKVELEDRLSPEVLIDDVNASGTPGWYYESVEEIVDHVSAQAQEGDVVAVLSNGGFGGIHDKLLDAMR</sequence>
<keyword evidence="6" id="KW-0573">Peptidoglycan synthesis</keyword>
<dbReference type="Pfam" id="PF01225">
    <property type="entry name" value="Mur_ligase"/>
    <property type="match status" value="1"/>
</dbReference>
<proteinExistence type="predicted"/>
<keyword evidence="1 10" id="KW-0436">Ligase</keyword>
<keyword evidence="4" id="KW-0067">ATP-binding</keyword>
<keyword evidence="5" id="KW-0133">Cell shape</keyword>
<evidence type="ECO:0000256" key="3">
    <source>
        <dbReference type="ARBA" id="ARBA00022741"/>
    </source>
</evidence>
<dbReference type="InterPro" id="IPR004101">
    <property type="entry name" value="Mur_ligase_C"/>
</dbReference>
<evidence type="ECO:0000256" key="1">
    <source>
        <dbReference type="ARBA" id="ARBA00022598"/>
    </source>
</evidence>
<keyword evidence="3" id="KW-0547">Nucleotide-binding</keyword>
<evidence type="ECO:0000313" key="10">
    <source>
        <dbReference type="EMBL" id="MFD2157908.1"/>
    </source>
</evidence>